<proteinExistence type="predicted"/>
<keyword evidence="1" id="KW-0678">Repressor</keyword>
<dbReference type="Proteomes" id="UP001223586">
    <property type="component" value="Unassembled WGS sequence"/>
</dbReference>
<dbReference type="Gene3D" id="1.10.357.10">
    <property type="entry name" value="Tetracycline Repressor, domain 2"/>
    <property type="match status" value="1"/>
</dbReference>
<dbReference type="PROSITE" id="PS50977">
    <property type="entry name" value="HTH_TETR_2"/>
    <property type="match status" value="1"/>
</dbReference>
<dbReference type="Pfam" id="PF14278">
    <property type="entry name" value="TetR_C_8"/>
    <property type="match status" value="1"/>
</dbReference>
<dbReference type="InterPro" id="IPR001647">
    <property type="entry name" value="HTH_TetR"/>
</dbReference>
<evidence type="ECO:0000313" key="6">
    <source>
        <dbReference type="Proteomes" id="UP001223586"/>
    </source>
</evidence>
<reference evidence="5 6" key="1">
    <citation type="submission" date="2023-07" db="EMBL/GenBank/DDBJ databases">
        <title>Genomic Encyclopedia of Type Strains, Phase IV (KMG-IV): sequencing the most valuable type-strain genomes for metagenomic binning, comparative biology and taxonomic classification.</title>
        <authorList>
            <person name="Goeker M."/>
        </authorList>
    </citation>
    <scope>NUCLEOTIDE SEQUENCE [LARGE SCALE GENOMIC DNA]</scope>
    <source>
        <strain evidence="5 6">DSM 23837</strain>
    </source>
</reference>
<comment type="caution">
    <text evidence="5">The sequence shown here is derived from an EMBL/GenBank/DDBJ whole genome shotgun (WGS) entry which is preliminary data.</text>
</comment>
<accession>A0ABT9WTV9</accession>
<gene>
    <name evidence="5" type="ORF">J2S08_002469</name>
</gene>
<keyword evidence="2 3" id="KW-0238">DNA-binding</keyword>
<dbReference type="RefSeq" id="WP_307229903.1">
    <property type="nucleotide sequence ID" value="NZ_JAUSTT010000014.1"/>
</dbReference>
<dbReference type="InterPro" id="IPR050624">
    <property type="entry name" value="HTH-type_Tx_Regulator"/>
</dbReference>
<dbReference type="PANTHER" id="PTHR43479">
    <property type="entry name" value="ACREF/ENVCD OPERON REPRESSOR-RELATED"/>
    <property type="match status" value="1"/>
</dbReference>
<organism evidence="5 6">
    <name type="scientific">Bacillus chungangensis</name>
    <dbReference type="NCBI Taxonomy" id="587633"/>
    <lineage>
        <taxon>Bacteria</taxon>
        <taxon>Bacillati</taxon>
        <taxon>Bacillota</taxon>
        <taxon>Bacilli</taxon>
        <taxon>Bacillales</taxon>
        <taxon>Bacillaceae</taxon>
        <taxon>Bacillus</taxon>
    </lineage>
</organism>
<name>A0ABT9WTV9_9BACI</name>
<feature type="DNA-binding region" description="H-T-H motif" evidence="3">
    <location>
        <begin position="35"/>
        <end position="54"/>
    </location>
</feature>
<protein>
    <submittedName>
        <fullName evidence="5">AcrR family transcriptional regulator</fullName>
    </submittedName>
</protein>
<dbReference type="SUPFAM" id="SSF46689">
    <property type="entry name" value="Homeodomain-like"/>
    <property type="match status" value="1"/>
</dbReference>
<evidence type="ECO:0000259" key="4">
    <source>
        <dbReference type="PROSITE" id="PS50977"/>
    </source>
</evidence>
<dbReference type="PANTHER" id="PTHR43479:SF7">
    <property type="entry name" value="TETR-FAMILY TRANSCRIPTIONAL REGULATOR"/>
    <property type="match status" value="1"/>
</dbReference>
<keyword evidence="6" id="KW-1185">Reference proteome</keyword>
<dbReference type="EMBL" id="JAUSTT010000014">
    <property type="protein sequence ID" value="MDQ0176611.1"/>
    <property type="molecule type" value="Genomic_DNA"/>
</dbReference>
<evidence type="ECO:0000313" key="5">
    <source>
        <dbReference type="EMBL" id="MDQ0176611.1"/>
    </source>
</evidence>
<dbReference type="Pfam" id="PF00440">
    <property type="entry name" value="TetR_N"/>
    <property type="match status" value="1"/>
</dbReference>
<evidence type="ECO:0000256" key="3">
    <source>
        <dbReference type="PROSITE-ProRule" id="PRU00335"/>
    </source>
</evidence>
<evidence type="ECO:0000256" key="2">
    <source>
        <dbReference type="ARBA" id="ARBA00023125"/>
    </source>
</evidence>
<feature type="domain" description="HTH tetR-type" evidence="4">
    <location>
        <begin position="12"/>
        <end position="72"/>
    </location>
</feature>
<dbReference type="InterPro" id="IPR039532">
    <property type="entry name" value="TetR_C_Firmicutes"/>
</dbReference>
<dbReference type="InterPro" id="IPR009057">
    <property type="entry name" value="Homeodomain-like_sf"/>
</dbReference>
<evidence type="ECO:0000256" key="1">
    <source>
        <dbReference type="ARBA" id="ARBA00022491"/>
    </source>
</evidence>
<sequence>MENESITDLRVIKTRQAIKKSFLDLLRQKSFSTITIKDIANHAMIGRGTFYLHYEDKYQLLDHLIDTELKKFSDIIQPKAYIHNDIVDDQTLLHYAQKAFVHLKEHDSFFQSMFLRDDIPAFRTKLQQHFLQKFNKEFKDLHITERIDELDREILLIFISSAVIGLIEWWVKNGTIQTPEQMAKKLQTLLTKGPIHTLGLHIQNKTT</sequence>